<proteinExistence type="inferred from homology"/>
<name>A0AAW6GLP8_BACUN</name>
<dbReference type="RefSeq" id="WP_272196295.1">
    <property type="nucleotide sequence ID" value="NZ_JAQNSB010000067.1"/>
</dbReference>
<evidence type="ECO:0000313" key="5">
    <source>
        <dbReference type="Proteomes" id="UP001214113"/>
    </source>
</evidence>
<dbReference type="Gene3D" id="2.60.40.1120">
    <property type="entry name" value="Carboxypeptidase-like, regulatory domain"/>
    <property type="match status" value="1"/>
</dbReference>
<evidence type="ECO:0000259" key="3">
    <source>
        <dbReference type="Pfam" id="PF07715"/>
    </source>
</evidence>
<evidence type="ECO:0000256" key="1">
    <source>
        <dbReference type="ARBA" id="ARBA00022729"/>
    </source>
</evidence>
<dbReference type="InterPro" id="IPR008969">
    <property type="entry name" value="CarboxyPept-like_regulatory"/>
</dbReference>
<dbReference type="GO" id="GO:0009279">
    <property type="term" value="C:cell outer membrane"/>
    <property type="evidence" value="ECO:0007669"/>
    <property type="project" value="UniProtKB-SubCell"/>
</dbReference>
<dbReference type="EMBL" id="JAQNSB010000067">
    <property type="protein sequence ID" value="MDC1857508.1"/>
    <property type="molecule type" value="Genomic_DNA"/>
</dbReference>
<keyword evidence="4" id="KW-0675">Receptor</keyword>
<dbReference type="PANTHER" id="PTHR30069:SF29">
    <property type="entry name" value="HEMOGLOBIN AND HEMOGLOBIN-HAPTOGLOBIN-BINDING PROTEIN 1-RELATED"/>
    <property type="match status" value="1"/>
</dbReference>
<keyword evidence="2" id="KW-0472">Membrane</keyword>
<reference evidence="4" key="1">
    <citation type="submission" date="2022-10" db="EMBL/GenBank/DDBJ databases">
        <title>Human gut microbiome strain richness.</title>
        <authorList>
            <person name="Chen-Liaw A."/>
        </authorList>
    </citation>
    <scope>NUCLEOTIDE SEQUENCE</scope>
    <source>
        <strain evidence="4">BSD2780061687st1_G10_BSD2780061687b_171204</strain>
    </source>
</reference>
<evidence type="ECO:0000256" key="2">
    <source>
        <dbReference type="PROSITE-ProRule" id="PRU01360"/>
    </source>
</evidence>
<dbReference type="InterPro" id="IPR012910">
    <property type="entry name" value="Plug_dom"/>
</dbReference>
<comment type="subcellular location">
    <subcellularLocation>
        <location evidence="2">Cell outer membrane</location>
        <topology evidence="2">Multi-pass membrane protein</topology>
    </subcellularLocation>
</comment>
<dbReference type="GO" id="GO:0015344">
    <property type="term" value="F:siderophore uptake transmembrane transporter activity"/>
    <property type="evidence" value="ECO:0007669"/>
    <property type="project" value="TreeGrafter"/>
</dbReference>
<dbReference type="SUPFAM" id="SSF49464">
    <property type="entry name" value="Carboxypeptidase regulatory domain-like"/>
    <property type="match status" value="1"/>
</dbReference>
<dbReference type="SUPFAM" id="SSF56935">
    <property type="entry name" value="Porins"/>
    <property type="match status" value="1"/>
</dbReference>
<dbReference type="NCBIfam" id="TIGR04057">
    <property type="entry name" value="SusC_RagA_signa"/>
    <property type="match status" value="1"/>
</dbReference>
<dbReference type="Pfam" id="PF13715">
    <property type="entry name" value="CarbopepD_reg_2"/>
    <property type="match status" value="1"/>
</dbReference>
<dbReference type="PROSITE" id="PS52016">
    <property type="entry name" value="TONB_DEPENDENT_REC_3"/>
    <property type="match status" value="1"/>
</dbReference>
<keyword evidence="2" id="KW-0813">Transport</keyword>
<dbReference type="InterPro" id="IPR023997">
    <property type="entry name" value="TonB-dep_OMP_SusC/RagA_CS"/>
</dbReference>
<gene>
    <name evidence="4" type="ORF">POZ22_22465</name>
</gene>
<dbReference type="Proteomes" id="UP001214113">
    <property type="component" value="Unassembled WGS sequence"/>
</dbReference>
<keyword evidence="1" id="KW-0732">Signal</keyword>
<dbReference type="Pfam" id="PF07715">
    <property type="entry name" value="Plug"/>
    <property type="match status" value="1"/>
</dbReference>
<evidence type="ECO:0000313" key="4">
    <source>
        <dbReference type="EMBL" id="MDC1857508.1"/>
    </source>
</evidence>
<dbReference type="PANTHER" id="PTHR30069">
    <property type="entry name" value="TONB-DEPENDENT OUTER MEMBRANE RECEPTOR"/>
    <property type="match status" value="1"/>
</dbReference>
<accession>A0AAW6GLP8</accession>
<dbReference type="InterPro" id="IPR037066">
    <property type="entry name" value="Plug_dom_sf"/>
</dbReference>
<keyword evidence="2" id="KW-0998">Cell outer membrane</keyword>
<sequence length="404" mass="44236">MTILYMLCICQLAIAQTKNFQGVVKDAKGNTLPGVTILETGTSNGVSTNIDGIFEIKLRPGSTLTVSYIGYITRTIPTNDKTTFLNIILEEDVFQLDDVVVVGYGSMKKGEVTSAITSVKKDDFLAGMVKSPEQLLQGKVAGLQLSNYTGDPVLGLEMTIRGVNSLSGNTSPLIVIDGIPGGSLTAISSEDIESIDVLKDGSAAAIYGTRGTNGVIVITTNRAKATKLSMEYNGSISFETFAKHADMLTANDYRRLTDDPDFPGIQDEGTTTDWVDAISRTAISHNHFLSLKGGSAESNYVASIDYRKREGVIRHTDRESITAKIGLNHNMFNNKLRFQFNINDSYVTQQRAWYAAYLNALLENPTRPIYDENGNYTEYKVNAERKSKVDDNTAKMQSIKWLGV</sequence>
<dbReference type="AlphaFoldDB" id="A0AAW6GLP8"/>
<dbReference type="Gene3D" id="2.170.130.10">
    <property type="entry name" value="TonB-dependent receptor, plug domain"/>
    <property type="match status" value="1"/>
</dbReference>
<keyword evidence="2" id="KW-1134">Transmembrane beta strand</keyword>
<comment type="similarity">
    <text evidence="2">Belongs to the TonB-dependent receptor family.</text>
</comment>
<protein>
    <submittedName>
        <fullName evidence="4">TonB-dependent receptor plug domain-containing protein</fullName>
    </submittedName>
</protein>
<organism evidence="4 5">
    <name type="scientific">Bacteroides uniformis</name>
    <dbReference type="NCBI Taxonomy" id="820"/>
    <lineage>
        <taxon>Bacteria</taxon>
        <taxon>Pseudomonadati</taxon>
        <taxon>Bacteroidota</taxon>
        <taxon>Bacteroidia</taxon>
        <taxon>Bacteroidales</taxon>
        <taxon>Bacteroidaceae</taxon>
        <taxon>Bacteroides</taxon>
    </lineage>
</organism>
<comment type="caution">
    <text evidence="4">The sequence shown here is derived from an EMBL/GenBank/DDBJ whole genome shotgun (WGS) entry which is preliminary data.</text>
</comment>
<keyword evidence="2" id="KW-0812">Transmembrane</keyword>
<dbReference type="GO" id="GO:0044718">
    <property type="term" value="P:siderophore transmembrane transport"/>
    <property type="evidence" value="ECO:0007669"/>
    <property type="project" value="TreeGrafter"/>
</dbReference>
<feature type="domain" description="TonB-dependent receptor plug" evidence="3">
    <location>
        <begin position="109"/>
        <end position="215"/>
    </location>
</feature>
<dbReference type="InterPro" id="IPR039426">
    <property type="entry name" value="TonB-dep_rcpt-like"/>
</dbReference>